<feature type="transmembrane region" description="Helical" evidence="4">
    <location>
        <begin position="245"/>
        <end position="267"/>
    </location>
</feature>
<dbReference type="SMART" id="SM00028">
    <property type="entry name" value="TPR"/>
    <property type="match status" value="4"/>
</dbReference>
<accession>A0ABN1J8R9</accession>
<keyword evidence="4" id="KW-0812">Transmembrane</keyword>
<dbReference type="PANTHER" id="PTHR44943">
    <property type="entry name" value="CELLULOSE SYNTHASE OPERON PROTEIN C"/>
    <property type="match status" value="1"/>
</dbReference>
<dbReference type="InterPro" id="IPR019734">
    <property type="entry name" value="TPR_rpt"/>
</dbReference>
<dbReference type="Gene3D" id="1.25.40.10">
    <property type="entry name" value="Tetratricopeptide repeat domain"/>
    <property type="match status" value="2"/>
</dbReference>
<feature type="transmembrane region" description="Helical" evidence="4">
    <location>
        <begin position="202"/>
        <end position="225"/>
    </location>
</feature>
<dbReference type="PROSITE" id="PS50293">
    <property type="entry name" value="TPR_REGION"/>
    <property type="match status" value="1"/>
</dbReference>
<keyword evidence="1" id="KW-0677">Repeat</keyword>
<organism evidence="5 6">
    <name type="scientific">Aquimarina litoralis</name>
    <dbReference type="NCBI Taxonomy" id="584605"/>
    <lineage>
        <taxon>Bacteria</taxon>
        <taxon>Pseudomonadati</taxon>
        <taxon>Bacteroidota</taxon>
        <taxon>Flavobacteriia</taxon>
        <taxon>Flavobacteriales</taxon>
        <taxon>Flavobacteriaceae</taxon>
        <taxon>Aquimarina</taxon>
    </lineage>
</organism>
<evidence type="ECO:0000256" key="3">
    <source>
        <dbReference type="PROSITE-ProRule" id="PRU00339"/>
    </source>
</evidence>
<dbReference type="InterPro" id="IPR011990">
    <property type="entry name" value="TPR-like_helical_dom_sf"/>
</dbReference>
<dbReference type="EMBL" id="BAAAGE010000006">
    <property type="protein sequence ID" value="GAA0731613.1"/>
    <property type="molecule type" value="Genomic_DNA"/>
</dbReference>
<keyword evidence="2 3" id="KW-0802">TPR repeat</keyword>
<evidence type="ECO:0000256" key="2">
    <source>
        <dbReference type="ARBA" id="ARBA00022803"/>
    </source>
</evidence>
<evidence type="ECO:0008006" key="7">
    <source>
        <dbReference type="Google" id="ProtNLM"/>
    </source>
</evidence>
<evidence type="ECO:0000313" key="5">
    <source>
        <dbReference type="EMBL" id="GAA0731613.1"/>
    </source>
</evidence>
<feature type="transmembrane region" description="Helical" evidence="4">
    <location>
        <begin position="372"/>
        <end position="390"/>
    </location>
</feature>
<keyword evidence="4" id="KW-1133">Transmembrane helix</keyword>
<evidence type="ECO:0000256" key="4">
    <source>
        <dbReference type="SAM" id="Phobius"/>
    </source>
</evidence>
<dbReference type="SUPFAM" id="SSF48452">
    <property type="entry name" value="TPR-like"/>
    <property type="match status" value="1"/>
</dbReference>
<dbReference type="RefSeq" id="WP_343914403.1">
    <property type="nucleotide sequence ID" value="NZ_BAAAGE010000006.1"/>
</dbReference>
<gene>
    <name evidence="5" type="ORF">GCM10009430_43980</name>
</gene>
<feature type="repeat" description="TPR" evidence="3">
    <location>
        <begin position="693"/>
        <end position="726"/>
    </location>
</feature>
<keyword evidence="6" id="KW-1185">Reference proteome</keyword>
<sequence length="744" mass="85626">MKMIRFPKITDRLIFISVAVIIGIVMSVLSFDYGPLEDARIHLEHGERILDYFKGIDETASLSPLHEDGTLLDVGKNVDYEHRGMNGFGGFFDLLSSFLYQYFDFLGDKYVFKNFLNAIFGFLLFVFCGLLAKEIAGWKAGLLTLIFVVLVPLTFGYSMNNPKDIPAAAFYLFSIFHIVKLVKELPVITIKRVLFLIINMSLLVNIRLIGFLVFGYLLLAVFSWWFLENYQKGFKKVNVKQTGLLFTKVVTICFVAYLSISLLWPYAQMNPLTNPIKVFIAAKDFRGFENLQLFEGIWKSSFDMPWYYAIKNLFIIMMPLHVFLGFFFIPILYYKSSKQNILYVSLVLFTTLFPMFLIAVAKPNSHDGSRQFMFTVLPMVVISALSWYKLWIIVPRKNIKKLVFGIMILLMLQPLKFMVQYHPLQALYFSPLIGGVSGAYGNYEIDYYGVAVKTSLDWLEENVGDPNNPPRIRLYYGSQTKIKYYIDQTPNLQYALSRRASSKWDYSIIMLAEGKYKKDHLNVNWSPENTVHEVKIDGITLCYIVKNDYTPESYLLKLQNELAVAPSVNGYLELGLTYFEKQEYIQSIEAFKNSLRMNPNNSLAYNNICSAYNRLKMYDKAKIACEKAINLRPDFVLAKNNMAVANNGISNLQNEVMSVNDYLTLGYNYYRLGFFKDCIITCEKLLKIDPDNVTAYNNICSSYNNLEDYENAIKACEKAVKIAPDFKLAKNNLQRAKKALVNKK</sequence>
<feature type="transmembrane region" description="Helical" evidence="4">
    <location>
        <begin position="115"/>
        <end position="132"/>
    </location>
</feature>
<protein>
    <recommendedName>
        <fullName evidence="7">Tetratricopeptide repeat protein</fullName>
    </recommendedName>
</protein>
<evidence type="ECO:0000256" key="1">
    <source>
        <dbReference type="ARBA" id="ARBA00022737"/>
    </source>
</evidence>
<dbReference type="Pfam" id="PF13181">
    <property type="entry name" value="TPR_8"/>
    <property type="match status" value="2"/>
</dbReference>
<dbReference type="InterPro" id="IPR051685">
    <property type="entry name" value="Ycf3/AcsC/BcsC/TPR_MFPF"/>
</dbReference>
<proteinExistence type="predicted"/>
<comment type="caution">
    <text evidence="5">The sequence shown here is derived from an EMBL/GenBank/DDBJ whole genome shotgun (WGS) entry which is preliminary data.</text>
</comment>
<evidence type="ECO:0000313" key="6">
    <source>
        <dbReference type="Proteomes" id="UP001501758"/>
    </source>
</evidence>
<feature type="transmembrane region" description="Helical" evidence="4">
    <location>
        <begin position="12"/>
        <end position="31"/>
    </location>
</feature>
<feature type="transmembrane region" description="Helical" evidence="4">
    <location>
        <begin position="341"/>
        <end position="360"/>
    </location>
</feature>
<reference evidence="5 6" key="1">
    <citation type="journal article" date="2019" name="Int. J. Syst. Evol. Microbiol.">
        <title>The Global Catalogue of Microorganisms (GCM) 10K type strain sequencing project: providing services to taxonomists for standard genome sequencing and annotation.</title>
        <authorList>
            <consortium name="The Broad Institute Genomics Platform"/>
            <consortium name="The Broad Institute Genome Sequencing Center for Infectious Disease"/>
            <person name="Wu L."/>
            <person name="Ma J."/>
        </authorList>
    </citation>
    <scope>NUCLEOTIDE SEQUENCE [LARGE SCALE GENOMIC DNA]</scope>
    <source>
        <strain evidence="5 6">JCM 15974</strain>
    </source>
</reference>
<dbReference type="Pfam" id="PF00515">
    <property type="entry name" value="TPR_1"/>
    <property type="match status" value="1"/>
</dbReference>
<dbReference type="PANTHER" id="PTHR44943:SF8">
    <property type="entry name" value="TPR REPEAT-CONTAINING PROTEIN MJ0263"/>
    <property type="match status" value="1"/>
</dbReference>
<dbReference type="PROSITE" id="PS50005">
    <property type="entry name" value="TPR"/>
    <property type="match status" value="3"/>
</dbReference>
<feature type="transmembrane region" description="Helical" evidence="4">
    <location>
        <begin position="313"/>
        <end position="334"/>
    </location>
</feature>
<feature type="repeat" description="TPR" evidence="3">
    <location>
        <begin position="568"/>
        <end position="601"/>
    </location>
</feature>
<keyword evidence="4" id="KW-0472">Membrane</keyword>
<feature type="transmembrane region" description="Helical" evidence="4">
    <location>
        <begin position="402"/>
        <end position="419"/>
    </location>
</feature>
<name>A0ABN1J8R9_9FLAO</name>
<feature type="repeat" description="TPR" evidence="3">
    <location>
        <begin position="659"/>
        <end position="692"/>
    </location>
</feature>
<feature type="transmembrane region" description="Helical" evidence="4">
    <location>
        <begin position="138"/>
        <end position="158"/>
    </location>
</feature>
<dbReference type="Proteomes" id="UP001501758">
    <property type="component" value="Unassembled WGS sequence"/>
</dbReference>